<evidence type="ECO:0000313" key="2">
    <source>
        <dbReference type="Proteomes" id="UP000481252"/>
    </source>
</evidence>
<proteinExistence type="predicted"/>
<dbReference type="EMBL" id="JAAKZG010000006">
    <property type="protein sequence ID" value="NGN42728.1"/>
    <property type="molecule type" value="Genomic_DNA"/>
</dbReference>
<comment type="caution">
    <text evidence="1">The sequence shown here is derived from an EMBL/GenBank/DDBJ whole genome shotgun (WGS) entry which is preliminary data.</text>
</comment>
<organism evidence="1 2">
    <name type="scientific">Mesorhizobium zhangyense</name>
    <dbReference type="NCBI Taxonomy" id="1776730"/>
    <lineage>
        <taxon>Bacteria</taxon>
        <taxon>Pseudomonadati</taxon>
        <taxon>Pseudomonadota</taxon>
        <taxon>Alphaproteobacteria</taxon>
        <taxon>Hyphomicrobiales</taxon>
        <taxon>Phyllobacteriaceae</taxon>
        <taxon>Mesorhizobium</taxon>
    </lineage>
</organism>
<dbReference type="PROSITE" id="PS51257">
    <property type="entry name" value="PROKAR_LIPOPROTEIN"/>
    <property type="match status" value="1"/>
</dbReference>
<sequence length="163" mass="17831">MTLTMTRDAKWMHVIAVFAFFLAACAPNMALMAQGLESQKAIDTIIGSDVQEEQASAEAQPERIIAAIENTLATTSEVRKTSNLDKVDIVFLPDAAENGLPPEIDAKFKEHEKEVVDLRKELEGNAMLFHAIDSRAVLMRDVVAVEFDGGKSVIIYAAAKPSR</sequence>
<reference evidence="1 2" key="1">
    <citation type="submission" date="2020-02" db="EMBL/GenBank/DDBJ databases">
        <title>Genome sequence of the type strain CGMCC 1.15528 of Mesorhizobium zhangyense.</title>
        <authorList>
            <person name="Gao J."/>
            <person name="Sun J."/>
        </authorList>
    </citation>
    <scope>NUCLEOTIDE SEQUENCE [LARGE SCALE GENOMIC DNA]</scope>
    <source>
        <strain evidence="1 2">CGMCC 1.15528</strain>
    </source>
</reference>
<dbReference type="Proteomes" id="UP000481252">
    <property type="component" value="Unassembled WGS sequence"/>
</dbReference>
<accession>A0A7C9VES3</accession>
<evidence type="ECO:0000313" key="1">
    <source>
        <dbReference type="EMBL" id="NGN42728.1"/>
    </source>
</evidence>
<dbReference type="RefSeq" id="WP_165119085.1">
    <property type="nucleotide sequence ID" value="NZ_JAAKZG010000006.1"/>
</dbReference>
<dbReference type="AlphaFoldDB" id="A0A7C9VES3"/>
<gene>
    <name evidence="1" type="ORF">G6N74_16795</name>
</gene>
<protein>
    <submittedName>
        <fullName evidence="1">Uncharacterized protein</fullName>
    </submittedName>
</protein>
<keyword evidence="2" id="KW-1185">Reference proteome</keyword>
<name>A0A7C9VES3_9HYPH</name>